<comment type="subcellular location">
    <subcellularLocation>
        <location evidence="9">Cell membrane</location>
        <topology evidence="9">Multi-pass membrane protein</topology>
    </subcellularLocation>
    <subcellularLocation>
        <location evidence="1">Membrane</location>
        <topology evidence="1">Multi-pass membrane protein</topology>
    </subcellularLocation>
</comment>
<dbReference type="Pfam" id="PF01769">
    <property type="entry name" value="MgtE"/>
    <property type="match status" value="1"/>
</dbReference>
<dbReference type="Proteomes" id="UP000319342">
    <property type="component" value="Chromosome"/>
</dbReference>
<dbReference type="InterPro" id="IPR006667">
    <property type="entry name" value="SLC41_membr_dom"/>
</dbReference>
<sequence length="483" mass="51884">MDFDPEQRPAQKEEPDVTVVAEGPPPAFDAEAEVERDEPWKRAAELVDASDRLGLAEFLEASDPSDLSRTIERLDRDRRGRLLDVLGPEASAELMDQLVDAQCGELLEAAEPSVAAGVLEQMPSDEQADLIAALDPEDAVAVLAELPADVARLAEEIAGFSPDSAGGLMNTDIVSFRQSTDAGSVVSDLRRRADQVEDDSIQYIYVTDGDGRLTGVLRLRDLLLSPSWRTLEDFMIRSPLAVQTGASLDELLDVFDARAYLGVPVVDDVGVLRGVVQRADVQEASGERSERDHRRSQGIIDEELRSMRLVDRSRSRLAWLSVNILLNILAASIIAAHQDTLEAVIALAVFLPIISDMSGCSGNQAVAVSMRELALGAIKPKDVLWVWRKEVQVGLINGAALGLLIGAVAWIWKGNAWLGLVVGAALSINTVIAVSVGGAVPLVLKRFGKDPALASGPILTTVTDMCGFLLVLSIASALMPHLI</sequence>
<dbReference type="InterPro" id="IPR006668">
    <property type="entry name" value="Mg_transptr_MgtE_intracell_dom"/>
</dbReference>
<evidence type="ECO:0000256" key="5">
    <source>
        <dbReference type="ARBA" id="ARBA00022842"/>
    </source>
</evidence>
<dbReference type="InterPro" id="IPR006669">
    <property type="entry name" value="MgtE_transporter"/>
</dbReference>
<keyword evidence="7 9" id="KW-0472">Membrane</keyword>
<dbReference type="RefSeq" id="WP_419186231.1">
    <property type="nucleotide sequence ID" value="NZ_CP036290.1"/>
</dbReference>
<dbReference type="SUPFAM" id="SSF161093">
    <property type="entry name" value="MgtE membrane domain-like"/>
    <property type="match status" value="1"/>
</dbReference>
<feature type="domain" description="CBS" evidence="11">
    <location>
        <begin position="169"/>
        <end position="234"/>
    </location>
</feature>
<feature type="transmembrane region" description="Helical" evidence="9">
    <location>
        <begin position="343"/>
        <end position="370"/>
    </location>
</feature>
<dbReference type="NCBIfam" id="TIGR00400">
    <property type="entry name" value="mgtE"/>
    <property type="match status" value="1"/>
</dbReference>
<evidence type="ECO:0000256" key="9">
    <source>
        <dbReference type="RuleBase" id="RU362011"/>
    </source>
</evidence>
<keyword evidence="5 9" id="KW-0460">Magnesium</keyword>
<dbReference type="GO" id="GO:0005886">
    <property type="term" value="C:plasma membrane"/>
    <property type="evidence" value="ECO:0007669"/>
    <property type="project" value="UniProtKB-SubCell"/>
</dbReference>
<evidence type="ECO:0000313" key="13">
    <source>
        <dbReference type="Proteomes" id="UP000319342"/>
    </source>
</evidence>
<evidence type="ECO:0000256" key="7">
    <source>
        <dbReference type="ARBA" id="ARBA00023136"/>
    </source>
</evidence>
<feature type="compositionally biased region" description="Basic and acidic residues" evidence="10">
    <location>
        <begin position="1"/>
        <end position="15"/>
    </location>
</feature>
<feature type="transmembrane region" description="Helical" evidence="9">
    <location>
        <begin position="418"/>
        <end position="444"/>
    </location>
</feature>
<dbReference type="InterPro" id="IPR038076">
    <property type="entry name" value="MgtE_N_sf"/>
</dbReference>
<evidence type="ECO:0000256" key="6">
    <source>
        <dbReference type="ARBA" id="ARBA00022989"/>
    </source>
</evidence>
<dbReference type="SUPFAM" id="SSF54631">
    <property type="entry name" value="CBS-domain pair"/>
    <property type="match status" value="1"/>
</dbReference>
<name>A0A518CW10_9BACT</name>
<dbReference type="SMART" id="SM00924">
    <property type="entry name" value="MgtE_N"/>
    <property type="match status" value="1"/>
</dbReference>
<feature type="region of interest" description="Disordered" evidence="10">
    <location>
        <begin position="1"/>
        <end position="24"/>
    </location>
</feature>
<dbReference type="Pfam" id="PF03448">
    <property type="entry name" value="MgtE_N"/>
    <property type="match status" value="1"/>
</dbReference>
<evidence type="ECO:0000259" key="11">
    <source>
        <dbReference type="PROSITE" id="PS51371"/>
    </source>
</evidence>
<dbReference type="EMBL" id="CP036290">
    <property type="protein sequence ID" value="QDU83421.1"/>
    <property type="molecule type" value="Genomic_DNA"/>
</dbReference>
<keyword evidence="9" id="KW-0479">Metal-binding</keyword>
<feature type="transmembrane region" description="Helical" evidence="9">
    <location>
        <begin position="317"/>
        <end position="337"/>
    </location>
</feature>
<evidence type="ECO:0000313" key="12">
    <source>
        <dbReference type="EMBL" id="QDU83421.1"/>
    </source>
</evidence>
<feature type="transmembrane region" description="Helical" evidence="9">
    <location>
        <begin position="456"/>
        <end position="479"/>
    </location>
</feature>
<evidence type="ECO:0000256" key="3">
    <source>
        <dbReference type="ARBA" id="ARBA00022448"/>
    </source>
</evidence>
<dbReference type="PROSITE" id="PS51371">
    <property type="entry name" value="CBS"/>
    <property type="match status" value="2"/>
</dbReference>
<keyword evidence="4 9" id="KW-0812">Transmembrane</keyword>
<feature type="transmembrane region" description="Helical" evidence="9">
    <location>
        <begin position="391"/>
        <end position="412"/>
    </location>
</feature>
<evidence type="ECO:0000256" key="8">
    <source>
        <dbReference type="PROSITE-ProRule" id="PRU00703"/>
    </source>
</evidence>
<reference evidence="12 13" key="1">
    <citation type="submission" date="2019-02" db="EMBL/GenBank/DDBJ databases">
        <title>Deep-cultivation of Planctomycetes and their phenomic and genomic characterization uncovers novel biology.</title>
        <authorList>
            <person name="Wiegand S."/>
            <person name="Jogler M."/>
            <person name="Boedeker C."/>
            <person name="Pinto D."/>
            <person name="Vollmers J."/>
            <person name="Rivas-Marin E."/>
            <person name="Kohn T."/>
            <person name="Peeters S.H."/>
            <person name="Heuer A."/>
            <person name="Rast P."/>
            <person name="Oberbeckmann S."/>
            <person name="Bunk B."/>
            <person name="Jeske O."/>
            <person name="Meyerdierks A."/>
            <person name="Storesund J.E."/>
            <person name="Kallscheuer N."/>
            <person name="Luecker S."/>
            <person name="Lage O.M."/>
            <person name="Pohl T."/>
            <person name="Merkel B.J."/>
            <person name="Hornburger P."/>
            <person name="Mueller R.-W."/>
            <person name="Bruemmer F."/>
            <person name="Labrenz M."/>
            <person name="Spormann A.M."/>
            <person name="Op den Camp H."/>
            <person name="Overmann J."/>
            <person name="Amann R."/>
            <person name="Jetten M.S.M."/>
            <person name="Mascher T."/>
            <person name="Medema M.H."/>
            <person name="Devos D.P."/>
            <person name="Kaster A.-K."/>
            <person name="Ovreas L."/>
            <person name="Rohde M."/>
            <person name="Galperin M.Y."/>
            <person name="Jogler C."/>
        </authorList>
    </citation>
    <scope>NUCLEOTIDE SEQUENCE [LARGE SCALE GENOMIC DNA]</scope>
    <source>
        <strain evidence="12 13">Pla163</strain>
    </source>
</reference>
<dbReference type="Gene3D" id="1.10.357.20">
    <property type="entry name" value="SLC41 divalent cation transporters, integral membrane domain"/>
    <property type="match status" value="1"/>
</dbReference>
<keyword evidence="9" id="KW-1003">Cell membrane</keyword>
<dbReference type="Gene3D" id="3.10.580.10">
    <property type="entry name" value="CBS-domain"/>
    <property type="match status" value="1"/>
</dbReference>
<dbReference type="InterPro" id="IPR046342">
    <property type="entry name" value="CBS_dom_sf"/>
</dbReference>
<keyword evidence="13" id="KW-1185">Reference proteome</keyword>
<keyword evidence="3 9" id="KW-0813">Transport</keyword>
<evidence type="ECO:0000256" key="4">
    <source>
        <dbReference type="ARBA" id="ARBA00022692"/>
    </source>
</evidence>
<comment type="function">
    <text evidence="9">Acts as a magnesium transporter.</text>
</comment>
<comment type="subunit">
    <text evidence="9">Homodimer.</text>
</comment>
<evidence type="ECO:0000256" key="1">
    <source>
        <dbReference type="ARBA" id="ARBA00004141"/>
    </source>
</evidence>
<dbReference type="GO" id="GO:0015095">
    <property type="term" value="F:magnesium ion transmembrane transporter activity"/>
    <property type="evidence" value="ECO:0007669"/>
    <property type="project" value="UniProtKB-UniRule"/>
</dbReference>
<keyword evidence="8" id="KW-0129">CBS domain</keyword>
<comment type="similarity">
    <text evidence="2 9">Belongs to the SLC41A transporter family.</text>
</comment>
<dbReference type="Gene3D" id="1.25.60.10">
    <property type="entry name" value="MgtE N-terminal domain-like"/>
    <property type="match status" value="1"/>
</dbReference>
<dbReference type="GO" id="GO:0046872">
    <property type="term" value="F:metal ion binding"/>
    <property type="evidence" value="ECO:0007669"/>
    <property type="project" value="UniProtKB-KW"/>
</dbReference>
<gene>
    <name evidence="12" type="primary">mgtE</name>
    <name evidence="12" type="ORF">Pla163_05200</name>
</gene>
<dbReference type="SUPFAM" id="SSF158791">
    <property type="entry name" value="MgtE N-terminal domain-like"/>
    <property type="match status" value="1"/>
</dbReference>
<dbReference type="PANTHER" id="PTHR41394:SF5">
    <property type="entry name" value="SLC41A_MGTE INTEGRAL MEMBRANE DOMAIN-CONTAINING PROTEIN"/>
    <property type="match status" value="1"/>
</dbReference>
<organism evidence="12 13">
    <name type="scientific">Rohdeia mirabilis</name>
    <dbReference type="NCBI Taxonomy" id="2528008"/>
    <lineage>
        <taxon>Bacteria</taxon>
        <taxon>Pseudomonadati</taxon>
        <taxon>Planctomycetota</taxon>
        <taxon>Planctomycetia</taxon>
        <taxon>Planctomycetia incertae sedis</taxon>
        <taxon>Rohdeia</taxon>
    </lineage>
</organism>
<dbReference type="SMART" id="SM00116">
    <property type="entry name" value="CBS"/>
    <property type="match status" value="2"/>
</dbReference>
<dbReference type="Pfam" id="PF00571">
    <property type="entry name" value="CBS"/>
    <property type="match status" value="2"/>
</dbReference>
<evidence type="ECO:0000256" key="10">
    <source>
        <dbReference type="SAM" id="MobiDB-lite"/>
    </source>
</evidence>
<protein>
    <recommendedName>
        <fullName evidence="9">Magnesium transporter MgtE</fullName>
    </recommendedName>
</protein>
<dbReference type="AlphaFoldDB" id="A0A518CW10"/>
<keyword evidence="6 9" id="KW-1133">Transmembrane helix</keyword>
<feature type="domain" description="CBS" evidence="11">
    <location>
        <begin position="235"/>
        <end position="293"/>
    </location>
</feature>
<dbReference type="InterPro" id="IPR036739">
    <property type="entry name" value="SLC41_membr_dom_sf"/>
</dbReference>
<dbReference type="PANTHER" id="PTHR41394">
    <property type="entry name" value="MAGNESIUM TRANSPORTER MGTE"/>
    <property type="match status" value="1"/>
</dbReference>
<evidence type="ECO:0000256" key="2">
    <source>
        <dbReference type="ARBA" id="ARBA00009749"/>
    </source>
</evidence>
<dbReference type="InterPro" id="IPR000644">
    <property type="entry name" value="CBS_dom"/>
</dbReference>
<accession>A0A518CW10</accession>
<proteinExistence type="inferred from homology"/>